<dbReference type="InterPro" id="IPR009100">
    <property type="entry name" value="AcylCoA_DH/oxidase_NM_dom_sf"/>
</dbReference>
<evidence type="ECO:0000256" key="1">
    <source>
        <dbReference type="ARBA" id="ARBA00001201"/>
    </source>
</evidence>
<evidence type="ECO:0000256" key="13">
    <source>
        <dbReference type="PIRSR" id="PIRSR000168-1"/>
    </source>
</evidence>
<dbReference type="GO" id="GO:0005777">
    <property type="term" value="C:peroxisome"/>
    <property type="evidence" value="ECO:0007669"/>
    <property type="project" value="UniProtKB-SubCell"/>
</dbReference>
<evidence type="ECO:0000256" key="11">
    <source>
        <dbReference type="ARBA" id="ARBA00023140"/>
    </source>
</evidence>
<dbReference type="InterPro" id="IPR055060">
    <property type="entry name" value="ACOX_C_alpha1"/>
</dbReference>
<keyword evidence="20" id="KW-1185">Reference proteome</keyword>
<evidence type="ECO:0000256" key="14">
    <source>
        <dbReference type="PIRSR" id="PIRSR000168-2"/>
    </source>
</evidence>
<dbReference type="SUPFAM" id="SSF47203">
    <property type="entry name" value="Acyl-CoA dehydrogenase C-terminal domain-like"/>
    <property type="match status" value="2"/>
</dbReference>
<dbReference type="FunFam" id="2.40.110.10:FF:000003">
    <property type="entry name" value="Acyl-coenzyme A oxidase"/>
    <property type="match status" value="1"/>
</dbReference>
<dbReference type="InterPro" id="IPR037069">
    <property type="entry name" value="AcylCoA_DH/ox_N_sf"/>
</dbReference>
<feature type="binding site" evidence="14">
    <location>
        <position position="53"/>
    </location>
    <ligand>
        <name>FAD</name>
        <dbReference type="ChEBI" id="CHEBI:57692"/>
    </ligand>
</feature>
<comment type="pathway">
    <text evidence="4">Lipid metabolism; peroxisomal fatty acid beta-oxidation.</text>
</comment>
<evidence type="ECO:0000256" key="6">
    <source>
        <dbReference type="ARBA" id="ARBA00022630"/>
    </source>
</evidence>
<dbReference type="InterPro" id="IPR012258">
    <property type="entry name" value="Acyl-CoA_oxidase"/>
</dbReference>
<evidence type="ECO:0000259" key="17">
    <source>
        <dbReference type="Pfam" id="PF14749"/>
    </source>
</evidence>
<keyword evidence="7 12" id="KW-0274">FAD</keyword>
<comment type="subcellular location">
    <subcellularLocation>
        <location evidence="3">Peroxisome</location>
    </subcellularLocation>
</comment>
<dbReference type="Gene3D" id="2.40.110.10">
    <property type="entry name" value="Butyryl-CoA Dehydrogenase, subunit A, domain 2"/>
    <property type="match status" value="1"/>
</dbReference>
<dbReference type="GO" id="GO:0003997">
    <property type="term" value="F:acyl-CoA oxidase activity"/>
    <property type="evidence" value="ECO:0007669"/>
    <property type="project" value="UniProtKB-EC"/>
</dbReference>
<evidence type="ECO:0000256" key="3">
    <source>
        <dbReference type="ARBA" id="ARBA00004275"/>
    </source>
</evidence>
<dbReference type="Pfam" id="PF02770">
    <property type="entry name" value="Acyl-CoA_dh_M"/>
    <property type="match status" value="1"/>
</dbReference>
<comment type="similarity">
    <text evidence="5 12">Belongs to the acyl-CoA oxidase family.</text>
</comment>
<dbReference type="GO" id="GO:0033540">
    <property type="term" value="P:fatty acid beta-oxidation using acyl-CoA oxidase"/>
    <property type="evidence" value="ECO:0007669"/>
    <property type="project" value="TreeGrafter"/>
</dbReference>
<evidence type="ECO:0000259" key="15">
    <source>
        <dbReference type="Pfam" id="PF01756"/>
    </source>
</evidence>
<dbReference type="InterPro" id="IPR036250">
    <property type="entry name" value="AcylCo_DH-like_C"/>
</dbReference>
<evidence type="ECO:0000256" key="9">
    <source>
        <dbReference type="ARBA" id="ARBA00023002"/>
    </source>
</evidence>
<dbReference type="SUPFAM" id="SSF56645">
    <property type="entry name" value="Acyl-CoA dehydrogenase NM domain-like"/>
    <property type="match status" value="1"/>
</dbReference>
<keyword evidence="9" id="KW-0560">Oxidoreductase</keyword>
<feature type="domain" description="Acyl-CoA oxidase C-alpha1" evidence="18">
    <location>
        <begin position="189"/>
        <end position="368"/>
    </location>
</feature>
<evidence type="ECO:0000256" key="5">
    <source>
        <dbReference type="ARBA" id="ARBA00006288"/>
    </source>
</evidence>
<protein>
    <recommendedName>
        <fullName evidence="12">Acyl-coenzyme A oxidase</fullName>
    </recommendedName>
</protein>
<keyword evidence="11" id="KW-0576">Peroxisome</keyword>
<comment type="catalytic activity">
    <reaction evidence="1">
        <text>a 2,3-saturated acyl-CoA + O2 = a (2E)-enoyl-CoA + H2O2</text>
        <dbReference type="Rhea" id="RHEA:38959"/>
        <dbReference type="ChEBI" id="CHEBI:15379"/>
        <dbReference type="ChEBI" id="CHEBI:16240"/>
        <dbReference type="ChEBI" id="CHEBI:58856"/>
        <dbReference type="ChEBI" id="CHEBI:65111"/>
        <dbReference type="EC" id="1.3.3.6"/>
    </reaction>
</comment>
<evidence type="ECO:0000256" key="4">
    <source>
        <dbReference type="ARBA" id="ARBA00004846"/>
    </source>
</evidence>
<feature type="domain" description="Acyl-CoA oxidase C-terminal" evidence="15">
    <location>
        <begin position="424"/>
        <end position="607"/>
    </location>
</feature>
<comment type="caution">
    <text evidence="19">The sequence shown here is derived from an EMBL/GenBank/DDBJ whole genome shotgun (WGS) entry which is preliminary data.</text>
</comment>
<sequence>MDMAKDLLECSSMLSLHQEMFMPCIRAQGSPEQHEKFLRPALRYEILGCYAQTELGHGSNVQGLETTATFIPETNEFEIHSPSLTAAKWWSGGLGIVATHAIVMAQLVVKGKSYGPHPFVVPIRSLDNHQPLPGITVGDIGPKFGFNSVDNGYIMFSHYRIPHDHMLERFAKVTPQAEYVRPPNDKLAYGTMIHVRQNIVRLCAVNTAKAATVAIRYCAARRQFAADKHERRKPKDQSQQGSSNAASALEAPVLNYSMVQYRLLPILAQAFALHFTGQIMREQYEDFLDRVTRNDLSTLPELHATSSGLKSLCTDMTVESIEVSRRALGGHGYSSFSGLCHFYGDMLPNVTWEGDNFILTQQSSRYLLKTFRAIKAAKVPTTLAPDTFSIHNISQRYLQEYLLWKSSSSASSPLLQQREQLLDVNLLLTLFGHRAAFLIAALQDAMDNHNQTWDDSLAAMHRISKAHGQYILVKNFVLACQRVQQPSANSAAATGQKQILEPLTQVCQLFALSTIEKELVDFTEAGLIPPSQLSTVRQTVQQLLKTIRPNAVALVDSWAIPDYRLKSALGNANGDIYEQLTRGAEREPANHLPPVLGEYDSVIRPLMTLFRWKDAGDVAAMNQSETTRLPQAPAGTPQPVFIPSKM</sequence>
<keyword evidence="6 12" id="KW-0285">Flavoprotein</keyword>
<dbReference type="OrthoDB" id="538336at2759"/>
<dbReference type="FunFam" id="1.20.140.10:FF:000013">
    <property type="entry name" value="Acyl-coenzyme A oxidase"/>
    <property type="match status" value="1"/>
</dbReference>
<proteinExistence type="inferred from homology"/>
<feature type="domain" description="Acyl-coenzyme A oxidase N-terminal" evidence="17">
    <location>
        <begin position="5"/>
        <end position="47"/>
    </location>
</feature>
<feature type="binding site" evidence="14">
    <location>
        <position position="92"/>
    </location>
    <ligand>
        <name>FAD</name>
        <dbReference type="ChEBI" id="CHEBI:57692"/>
    </ligand>
</feature>
<dbReference type="Proteomes" id="UP001151582">
    <property type="component" value="Unassembled WGS sequence"/>
</dbReference>
<evidence type="ECO:0000259" key="18">
    <source>
        <dbReference type="Pfam" id="PF22924"/>
    </source>
</evidence>
<evidence type="ECO:0000313" key="19">
    <source>
        <dbReference type="EMBL" id="KAJ1974616.1"/>
    </source>
</evidence>
<dbReference type="AlphaFoldDB" id="A0A9W8AZR3"/>
<dbReference type="GO" id="GO:0005504">
    <property type="term" value="F:fatty acid binding"/>
    <property type="evidence" value="ECO:0007669"/>
    <property type="project" value="TreeGrafter"/>
</dbReference>
<comment type="cofactor">
    <cofactor evidence="2">
        <name>FAD</name>
        <dbReference type="ChEBI" id="CHEBI:57692"/>
    </cofactor>
</comment>
<dbReference type="EMBL" id="JANBQB010000630">
    <property type="protein sequence ID" value="KAJ1974616.1"/>
    <property type="molecule type" value="Genomic_DNA"/>
</dbReference>
<evidence type="ECO:0000256" key="10">
    <source>
        <dbReference type="ARBA" id="ARBA00023098"/>
    </source>
</evidence>
<evidence type="ECO:0000256" key="7">
    <source>
        <dbReference type="ARBA" id="ARBA00022827"/>
    </source>
</evidence>
<organism evidence="19 20">
    <name type="scientific">Dimargaris verticillata</name>
    <dbReference type="NCBI Taxonomy" id="2761393"/>
    <lineage>
        <taxon>Eukaryota</taxon>
        <taxon>Fungi</taxon>
        <taxon>Fungi incertae sedis</taxon>
        <taxon>Zoopagomycota</taxon>
        <taxon>Kickxellomycotina</taxon>
        <taxon>Dimargaritomycetes</taxon>
        <taxon>Dimargaritales</taxon>
        <taxon>Dimargaritaceae</taxon>
        <taxon>Dimargaris</taxon>
    </lineage>
</organism>
<gene>
    <name evidence="19" type="ORF">H4R34_004654</name>
</gene>
<dbReference type="Pfam" id="PF01756">
    <property type="entry name" value="ACOX"/>
    <property type="match status" value="1"/>
</dbReference>
<dbReference type="Gene3D" id="1.20.140.10">
    <property type="entry name" value="Butyryl-CoA Dehydrogenase, subunit A, domain 3"/>
    <property type="match status" value="2"/>
</dbReference>
<keyword evidence="8" id="KW-0276">Fatty acid metabolism</keyword>
<dbReference type="PIRSF" id="PIRSF000168">
    <property type="entry name" value="Acyl-CoA_oxidase"/>
    <property type="match status" value="1"/>
</dbReference>
<dbReference type="InterPro" id="IPR029320">
    <property type="entry name" value="Acyl-CoA_ox_N"/>
</dbReference>
<dbReference type="GO" id="GO:0071949">
    <property type="term" value="F:FAD binding"/>
    <property type="evidence" value="ECO:0007669"/>
    <property type="project" value="InterPro"/>
</dbReference>
<evidence type="ECO:0000256" key="2">
    <source>
        <dbReference type="ARBA" id="ARBA00001974"/>
    </source>
</evidence>
<name>A0A9W8AZR3_9FUNG</name>
<dbReference type="Gene3D" id="1.10.540.10">
    <property type="entry name" value="Acyl-CoA dehydrogenase/oxidase, N-terminal domain"/>
    <property type="match status" value="1"/>
</dbReference>
<reference evidence="19" key="1">
    <citation type="submission" date="2022-07" db="EMBL/GenBank/DDBJ databases">
        <title>Phylogenomic reconstructions and comparative analyses of Kickxellomycotina fungi.</title>
        <authorList>
            <person name="Reynolds N.K."/>
            <person name="Stajich J.E."/>
            <person name="Barry K."/>
            <person name="Grigoriev I.V."/>
            <person name="Crous P."/>
            <person name="Smith M.E."/>
        </authorList>
    </citation>
    <scope>NUCLEOTIDE SEQUENCE</scope>
    <source>
        <strain evidence="19">RSA 567</strain>
    </source>
</reference>
<feature type="domain" description="Acyl-CoA oxidase/dehydrogenase middle" evidence="16">
    <location>
        <begin position="49"/>
        <end position="157"/>
    </location>
</feature>
<evidence type="ECO:0000259" key="16">
    <source>
        <dbReference type="Pfam" id="PF02770"/>
    </source>
</evidence>
<dbReference type="GO" id="GO:0055088">
    <property type="term" value="P:lipid homeostasis"/>
    <property type="evidence" value="ECO:0007669"/>
    <property type="project" value="TreeGrafter"/>
</dbReference>
<evidence type="ECO:0000256" key="8">
    <source>
        <dbReference type="ARBA" id="ARBA00022832"/>
    </source>
</evidence>
<dbReference type="InterPro" id="IPR002655">
    <property type="entry name" value="Acyl-CoA_oxidase_C"/>
</dbReference>
<accession>A0A9W8AZR3</accession>
<dbReference type="InterPro" id="IPR006091">
    <property type="entry name" value="Acyl-CoA_Oxase/DH_mid-dom"/>
</dbReference>
<dbReference type="FunFam" id="1.20.140.10:FF:000015">
    <property type="entry name" value="Acyl-coenzyme A oxidase"/>
    <property type="match status" value="1"/>
</dbReference>
<evidence type="ECO:0000256" key="12">
    <source>
        <dbReference type="PIRNR" id="PIRNR000168"/>
    </source>
</evidence>
<dbReference type="InterPro" id="IPR046373">
    <property type="entry name" value="Acyl-CoA_Oxase/DH_mid-dom_sf"/>
</dbReference>
<dbReference type="Pfam" id="PF22924">
    <property type="entry name" value="ACOX_C_alpha1"/>
    <property type="match status" value="1"/>
</dbReference>
<dbReference type="Pfam" id="PF14749">
    <property type="entry name" value="Acyl-CoA_ox_N"/>
    <property type="match status" value="1"/>
</dbReference>
<dbReference type="PANTHER" id="PTHR10909:SF250">
    <property type="entry name" value="PEROXISOMAL ACYL-COENZYME A OXIDASE 1"/>
    <property type="match status" value="1"/>
</dbReference>
<dbReference type="PANTHER" id="PTHR10909">
    <property type="entry name" value="ELECTRON TRANSPORT OXIDOREDUCTASE"/>
    <property type="match status" value="1"/>
</dbReference>
<feature type="active site" description="Proton acceptor" evidence="13">
    <location>
        <position position="353"/>
    </location>
</feature>
<keyword evidence="10" id="KW-0443">Lipid metabolism</keyword>
<evidence type="ECO:0000313" key="20">
    <source>
        <dbReference type="Proteomes" id="UP001151582"/>
    </source>
</evidence>